<dbReference type="OrthoDB" id="4327079at2759"/>
<organism evidence="2">
    <name type="scientific">Cyprideis torosa</name>
    <dbReference type="NCBI Taxonomy" id="163714"/>
    <lineage>
        <taxon>Eukaryota</taxon>
        <taxon>Metazoa</taxon>
        <taxon>Ecdysozoa</taxon>
        <taxon>Arthropoda</taxon>
        <taxon>Crustacea</taxon>
        <taxon>Oligostraca</taxon>
        <taxon>Ostracoda</taxon>
        <taxon>Podocopa</taxon>
        <taxon>Podocopida</taxon>
        <taxon>Cytherocopina</taxon>
        <taxon>Cytheroidea</taxon>
        <taxon>Cytherideidae</taxon>
        <taxon>Cyprideis</taxon>
    </lineage>
</organism>
<reference evidence="2" key="1">
    <citation type="submission" date="2020-11" db="EMBL/GenBank/DDBJ databases">
        <authorList>
            <person name="Tran Van P."/>
        </authorList>
    </citation>
    <scope>NUCLEOTIDE SEQUENCE</scope>
</reference>
<name>A0A7R9A0M7_9CRUS</name>
<dbReference type="EMBL" id="OB707868">
    <property type="protein sequence ID" value="CAD7238749.1"/>
    <property type="molecule type" value="Genomic_DNA"/>
</dbReference>
<dbReference type="InterPro" id="IPR023753">
    <property type="entry name" value="FAD/NAD-binding_dom"/>
</dbReference>
<dbReference type="PANTHER" id="PTHR42783">
    <property type="entry name" value="GLUTAMATE SYNTHASE [NADPH] SMALL CHAIN"/>
    <property type="match status" value="1"/>
</dbReference>
<feature type="domain" description="FAD/NAD(P)-binding" evidence="1">
    <location>
        <begin position="48"/>
        <end position="222"/>
    </location>
</feature>
<proteinExistence type="predicted"/>
<dbReference type="AlphaFoldDB" id="A0A7R9A0M7"/>
<dbReference type="Pfam" id="PF07992">
    <property type="entry name" value="Pyr_redox_2"/>
    <property type="match status" value="1"/>
</dbReference>
<dbReference type="InterPro" id="IPR036188">
    <property type="entry name" value="FAD/NAD-bd_sf"/>
</dbReference>
<evidence type="ECO:0000259" key="1">
    <source>
        <dbReference type="Pfam" id="PF07992"/>
    </source>
</evidence>
<dbReference type="Gene3D" id="3.50.50.60">
    <property type="entry name" value="FAD/NAD(P)-binding domain"/>
    <property type="match status" value="1"/>
</dbReference>
<dbReference type="SUPFAM" id="SSF51971">
    <property type="entry name" value="Nucleotide-binding domain"/>
    <property type="match status" value="1"/>
</dbReference>
<sequence>MLRYGIPDYRLPQDVLDREVNYIKRLGVAIETETSIGQERPIQRLLDDGFKAVYIACGAHKSRKMNIEGEDAQGVIHGIDYLGLLNRKQDVHTGKKVVVVGGGDVAIDAAREAVRQGAEQVSIIYRRSRAEMPAVDGEIKAAEEEGIKIEILQNPIEVLTEGNIVTAIKCIKMELGEPDDSGRRRPVPVEGSEYDISCDMVIPAIGQQVNHDFTSGTEGIELTR</sequence>
<feature type="non-terminal residue" evidence="2">
    <location>
        <position position="224"/>
    </location>
</feature>
<evidence type="ECO:0000313" key="2">
    <source>
        <dbReference type="EMBL" id="CAD7238749.1"/>
    </source>
</evidence>
<dbReference type="PRINTS" id="PR00469">
    <property type="entry name" value="PNDRDTASEII"/>
</dbReference>
<dbReference type="PANTHER" id="PTHR42783:SF3">
    <property type="entry name" value="GLUTAMATE SYNTHASE [NADPH] SMALL CHAIN-RELATED"/>
    <property type="match status" value="1"/>
</dbReference>
<dbReference type="GO" id="GO:0016491">
    <property type="term" value="F:oxidoreductase activity"/>
    <property type="evidence" value="ECO:0007669"/>
    <property type="project" value="InterPro"/>
</dbReference>
<protein>
    <recommendedName>
        <fullName evidence="1">FAD/NAD(P)-binding domain-containing protein</fullName>
    </recommendedName>
</protein>
<accession>A0A7R9A0M7</accession>
<gene>
    <name evidence="2" type="ORF">CTOB1V02_LOCUS16564</name>
</gene>